<gene>
    <name evidence="1" type="ORF">NCTC11370_00430</name>
</gene>
<reference evidence="1 2" key="1">
    <citation type="submission" date="2018-06" db="EMBL/GenBank/DDBJ databases">
        <authorList>
            <consortium name="Pathogen Informatics"/>
            <person name="Doyle S."/>
        </authorList>
    </citation>
    <scope>NUCLEOTIDE SEQUENCE [LARGE SCALE GENOMIC DNA]</scope>
    <source>
        <strain evidence="1 2">NCTC11370</strain>
    </source>
</reference>
<sequence length="546" mass="62223">MTIRYLSFDFDGCLFNKAYVQLPHDNFSKHKTDAVLVNNKAFLEKLKKQNSKFSAVYGFIGSTRQDYNTDLLNCGFSERFKGSCCSAMEIICDYLGITLDPFMLADAEGQLQSGTSFQRIMDEIKNNSWMDMKKNIHQHAACATMDEYKRTILFAQMQKAAADHPGEEIIFDFFDDRRDIVTTLKNYFTQYRHMIPKNVKLRLHSYAGEEDVLRASISGTGKPLSNYEFCLRTMHQNVHFMDAVAEALKEFAIPPEEKIKSLMEEVFENGLFIESAEETSNFFAKHPDAPFVAHPSRLKVDDLLLFSISYQTDKGIVSSRYGLDIKGKLYLVEPDARFEIEMNPRGLIATLALHVETAKFIVKYEENWQAAPLSPQPEPRKISKGEALYQELTESPYFVADTTQAKTALLENPDFPFVIRPSNTCKKEMFTFVVVYETTKGIISARFGLNKQGELFTLDDDEAYKLTHVTDNLISFLREKTQALKEIIEKAKHLEEVTFTPIQHPAATQENAVKTTGVSVSDKGFFSNKTTIQPMEERTSGYGRQP</sequence>
<name>A0A377G6F3_9GAMM</name>
<dbReference type="GeneID" id="93291332"/>
<evidence type="ECO:0008006" key="3">
    <source>
        <dbReference type="Google" id="ProtNLM"/>
    </source>
</evidence>
<accession>A0A377G6F3</accession>
<dbReference type="Proteomes" id="UP000254554">
    <property type="component" value="Unassembled WGS sequence"/>
</dbReference>
<evidence type="ECO:0000313" key="2">
    <source>
        <dbReference type="Proteomes" id="UP000254554"/>
    </source>
</evidence>
<evidence type="ECO:0000313" key="1">
    <source>
        <dbReference type="EMBL" id="STO20376.1"/>
    </source>
</evidence>
<proteinExistence type="predicted"/>
<dbReference type="AlphaFoldDB" id="A0A377G6F3"/>
<dbReference type="EMBL" id="UGGT01000001">
    <property type="protein sequence ID" value="STO20376.1"/>
    <property type="molecule type" value="Genomic_DNA"/>
</dbReference>
<keyword evidence="2" id="KW-1185">Reference proteome</keyword>
<protein>
    <recommendedName>
        <fullName evidence="3">Dot/Icm secretion system substrate</fullName>
    </recommendedName>
</protein>
<dbReference type="OrthoDB" id="5654159at2"/>
<organism evidence="1 2">
    <name type="scientific">Fluoribacter dumoffii</name>
    <dbReference type="NCBI Taxonomy" id="463"/>
    <lineage>
        <taxon>Bacteria</taxon>
        <taxon>Pseudomonadati</taxon>
        <taxon>Pseudomonadota</taxon>
        <taxon>Gammaproteobacteria</taxon>
        <taxon>Legionellales</taxon>
        <taxon>Legionellaceae</taxon>
        <taxon>Fluoribacter</taxon>
    </lineage>
</organism>
<dbReference type="RefSeq" id="WP_010652586.1">
    <property type="nucleotide sequence ID" value="NZ_JAPHOO010000002.1"/>
</dbReference>